<keyword evidence="4" id="KW-0804">Transcription</keyword>
<dbReference type="PANTHER" id="PTHR30579">
    <property type="entry name" value="TRANSCRIPTIONAL REGULATOR"/>
    <property type="match status" value="1"/>
</dbReference>
<evidence type="ECO:0000313" key="6">
    <source>
        <dbReference type="EMBL" id="BBD07733.1"/>
    </source>
</evidence>
<organism evidence="6 7">
    <name type="scientific">Desulfovibrio ferrophilus</name>
    <dbReference type="NCBI Taxonomy" id="241368"/>
    <lineage>
        <taxon>Bacteria</taxon>
        <taxon>Pseudomonadati</taxon>
        <taxon>Thermodesulfobacteriota</taxon>
        <taxon>Desulfovibrionia</taxon>
        <taxon>Desulfovibrionales</taxon>
        <taxon>Desulfovibrionaceae</taxon>
        <taxon>Desulfovibrio</taxon>
    </lineage>
</organism>
<dbReference type="AlphaFoldDB" id="A0A2Z6AX06"/>
<evidence type="ECO:0000313" key="7">
    <source>
        <dbReference type="Proteomes" id="UP000269883"/>
    </source>
</evidence>
<evidence type="ECO:0000256" key="3">
    <source>
        <dbReference type="ARBA" id="ARBA00023125"/>
    </source>
</evidence>
<evidence type="ECO:0000256" key="2">
    <source>
        <dbReference type="ARBA" id="ARBA00023015"/>
    </source>
</evidence>
<dbReference type="Pfam" id="PF03466">
    <property type="entry name" value="LysR_substrate"/>
    <property type="match status" value="1"/>
</dbReference>
<name>A0A2Z6AX06_9BACT</name>
<evidence type="ECO:0000259" key="5">
    <source>
        <dbReference type="PROSITE" id="PS50931"/>
    </source>
</evidence>
<dbReference type="Gene3D" id="1.10.10.10">
    <property type="entry name" value="Winged helix-like DNA-binding domain superfamily/Winged helix DNA-binding domain"/>
    <property type="match status" value="1"/>
</dbReference>
<dbReference type="Pfam" id="PF00126">
    <property type="entry name" value="HTH_1"/>
    <property type="match status" value="1"/>
</dbReference>
<dbReference type="FunFam" id="1.10.10.10:FF:000001">
    <property type="entry name" value="LysR family transcriptional regulator"/>
    <property type="match status" value="1"/>
</dbReference>
<dbReference type="SUPFAM" id="SSF53850">
    <property type="entry name" value="Periplasmic binding protein-like II"/>
    <property type="match status" value="1"/>
</dbReference>
<dbReference type="OrthoDB" id="464481at2"/>
<evidence type="ECO:0000256" key="1">
    <source>
        <dbReference type="ARBA" id="ARBA00009437"/>
    </source>
</evidence>
<dbReference type="RefSeq" id="WP_126377238.1">
    <property type="nucleotide sequence ID" value="NZ_AP017378.1"/>
</dbReference>
<dbReference type="Proteomes" id="UP000269883">
    <property type="component" value="Chromosome"/>
</dbReference>
<dbReference type="SUPFAM" id="SSF46785">
    <property type="entry name" value="Winged helix' DNA-binding domain"/>
    <property type="match status" value="1"/>
</dbReference>
<dbReference type="KEGG" id="dfl:DFE_1007"/>
<dbReference type="InterPro" id="IPR036390">
    <property type="entry name" value="WH_DNA-bd_sf"/>
</dbReference>
<comment type="similarity">
    <text evidence="1">Belongs to the LysR transcriptional regulatory family.</text>
</comment>
<dbReference type="PANTHER" id="PTHR30579:SF7">
    <property type="entry name" value="HTH-TYPE TRANSCRIPTIONAL REGULATOR LRHA-RELATED"/>
    <property type="match status" value="1"/>
</dbReference>
<dbReference type="InterPro" id="IPR036388">
    <property type="entry name" value="WH-like_DNA-bd_sf"/>
</dbReference>
<gene>
    <name evidence="6" type="ORF">DFE_1007</name>
</gene>
<protein>
    <submittedName>
        <fullName evidence="6">Transcriptional regulator, LysR family</fullName>
    </submittedName>
</protein>
<accession>A0A2Z6AX06</accession>
<dbReference type="PRINTS" id="PR00039">
    <property type="entry name" value="HTHLYSR"/>
</dbReference>
<keyword evidence="3" id="KW-0238">DNA-binding</keyword>
<reference evidence="6 7" key="1">
    <citation type="journal article" date="2018" name="Sci. Adv.">
        <title>Multi-heme cytochromes provide a pathway for survival in energy-limited environments.</title>
        <authorList>
            <person name="Deng X."/>
            <person name="Dohmae N."/>
            <person name="Nealson K.H."/>
            <person name="Hashimoto K."/>
            <person name="Okamoto A."/>
        </authorList>
    </citation>
    <scope>NUCLEOTIDE SEQUENCE [LARGE SCALE GENOMIC DNA]</scope>
    <source>
        <strain evidence="6 7">IS5</strain>
    </source>
</reference>
<dbReference type="GO" id="GO:0003677">
    <property type="term" value="F:DNA binding"/>
    <property type="evidence" value="ECO:0007669"/>
    <property type="project" value="UniProtKB-KW"/>
</dbReference>
<feature type="domain" description="HTH lysR-type" evidence="5">
    <location>
        <begin position="10"/>
        <end position="67"/>
    </location>
</feature>
<proteinExistence type="inferred from homology"/>
<evidence type="ECO:0000256" key="4">
    <source>
        <dbReference type="ARBA" id="ARBA00023163"/>
    </source>
</evidence>
<dbReference type="InterPro" id="IPR000847">
    <property type="entry name" value="LysR_HTH_N"/>
</dbReference>
<sequence>MFDGKDSHLLSPDLLRTFVAATDSGSFTGAARLVNRTQSAVSMQIKRLEDELGCVFFERRARGVVLTADGETLYRYALRILRLYDEAAASLSAPETKGVIRFGTPEDYASTHLPVILKRFAEVFPLVRVDVLCDTSPRLLEALTAGELDLCLCTSSHGLEGGRSVGKMALCWIGPERGFSQSDEPLPLAVFHEGCTYRRWALEALEKAKVNYRIAYASPGVAGVLAAVRAGLAVAPLTRSIVAPGCRIYGNAEGMPPLPAVTMSLHLSAGAQPEIVDRFASHVTEAIRETKELVL</sequence>
<dbReference type="GO" id="GO:0003700">
    <property type="term" value="F:DNA-binding transcription factor activity"/>
    <property type="evidence" value="ECO:0007669"/>
    <property type="project" value="InterPro"/>
</dbReference>
<dbReference type="Gene3D" id="3.40.190.10">
    <property type="entry name" value="Periplasmic binding protein-like II"/>
    <property type="match status" value="2"/>
</dbReference>
<keyword evidence="7" id="KW-1185">Reference proteome</keyword>
<dbReference type="InterPro" id="IPR005119">
    <property type="entry name" value="LysR_subst-bd"/>
</dbReference>
<dbReference type="EMBL" id="AP017378">
    <property type="protein sequence ID" value="BBD07733.1"/>
    <property type="molecule type" value="Genomic_DNA"/>
</dbReference>
<keyword evidence="2" id="KW-0805">Transcription regulation</keyword>
<dbReference type="InterPro" id="IPR050176">
    <property type="entry name" value="LTTR"/>
</dbReference>
<dbReference type="PROSITE" id="PS50931">
    <property type="entry name" value="HTH_LYSR"/>
    <property type="match status" value="1"/>
</dbReference>